<feature type="region of interest" description="Disordered" evidence="1">
    <location>
        <begin position="1"/>
        <end position="22"/>
    </location>
</feature>
<dbReference type="InterPro" id="IPR036691">
    <property type="entry name" value="Endo/exonu/phosph_ase_sf"/>
</dbReference>
<feature type="region of interest" description="Disordered" evidence="1">
    <location>
        <begin position="40"/>
        <end position="99"/>
    </location>
</feature>
<keyword evidence="3" id="KW-1185">Reference proteome</keyword>
<reference evidence="2" key="1">
    <citation type="submission" date="2020-09" db="EMBL/GenBank/DDBJ databases">
        <title>Genome-Enabled Discovery of Anthraquinone Biosynthesis in Senna tora.</title>
        <authorList>
            <person name="Kang S.-H."/>
            <person name="Pandey R.P."/>
            <person name="Lee C.-M."/>
            <person name="Sim J.-S."/>
            <person name="Jeong J.-T."/>
            <person name="Choi B.-S."/>
            <person name="Jung M."/>
            <person name="Ginzburg D."/>
            <person name="Zhao K."/>
            <person name="Won S.Y."/>
            <person name="Oh T.-J."/>
            <person name="Yu Y."/>
            <person name="Kim N.-H."/>
            <person name="Lee O.R."/>
            <person name="Lee T.-H."/>
            <person name="Bashyal P."/>
            <person name="Kim T.-S."/>
            <person name="Lee W.-H."/>
            <person name="Kawkins C."/>
            <person name="Kim C.-K."/>
            <person name="Kim J.S."/>
            <person name="Ahn B.O."/>
            <person name="Rhee S.Y."/>
            <person name="Sohng J.K."/>
        </authorList>
    </citation>
    <scope>NUCLEOTIDE SEQUENCE</scope>
    <source>
        <tissue evidence="2">Leaf</tissue>
    </source>
</reference>
<sequence length="460" mass="50598">MVSSATLTERTTDGLTVDETDSAIRSNKKVKVVDLNVLAGLPSIETGDGNGNKEMVIDSDKGNDDDVSVHSRSDGDSSESEDSDSDSDSEQEKVDMRPRLEFTQQEGKFTHICVEVNLNQNLVPTVEIEDGSVPVVEAVTVDGKDEDAENGKDGNFGPWNLVTRSQRQRAGAGNKVGQGANHGHAKSRTLGQYCQVPTVRRTSLSNKADVNVSGLKRPKVAPQSKSMKKHGVRFGASEPYWKAKPNTAITASFTNPIFSRDHNVVQVGLDLLLCILSTLKKSGELGGPWLCHSSNQENGVSIEVDERGTQNVPMVGVKDLKRRHKVDILAILEPRQSRSSADSIIRKFGFYGNDRIEANSFSGGLRCMWRKDSMNLKVLMKHTQFMHLHIHGNGSSWLLTLVYGSLNYRSHHELWENLQLISVSISEPWAIAKDFNTFVFGHEKNGGSDNGSQPDVGFRQ</sequence>
<dbReference type="EMBL" id="JAAIUW010000012">
    <property type="protein sequence ID" value="KAF7807400.1"/>
    <property type="molecule type" value="Genomic_DNA"/>
</dbReference>
<name>A0A834SMR8_9FABA</name>
<protein>
    <submittedName>
        <fullName evidence="2">Ribonuclease H</fullName>
    </submittedName>
</protein>
<proteinExistence type="predicted"/>
<feature type="compositionally biased region" description="Basic and acidic residues" evidence="1">
    <location>
        <begin position="55"/>
        <end position="75"/>
    </location>
</feature>
<dbReference type="Gene3D" id="3.60.10.10">
    <property type="entry name" value="Endonuclease/exonuclease/phosphatase"/>
    <property type="match status" value="1"/>
</dbReference>
<evidence type="ECO:0000313" key="3">
    <source>
        <dbReference type="Proteomes" id="UP000634136"/>
    </source>
</evidence>
<evidence type="ECO:0000256" key="1">
    <source>
        <dbReference type="SAM" id="MobiDB-lite"/>
    </source>
</evidence>
<feature type="compositionally biased region" description="Basic and acidic residues" evidence="1">
    <location>
        <begin position="90"/>
        <end position="99"/>
    </location>
</feature>
<organism evidence="2 3">
    <name type="scientific">Senna tora</name>
    <dbReference type="NCBI Taxonomy" id="362788"/>
    <lineage>
        <taxon>Eukaryota</taxon>
        <taxon>Viridiplantae</taxon>
        <taxon>Streptophyta</taxon>
        <taxon>Embryophyta</taxon>
        <taxon>Tracheophyta</taxon>
        <taxon>Spermatophyta</taxon>
        <taxon>Magnoliopsida</taxon>
        <taxon>eudicotyledons</taxon>
        <taxon>Gunneridae</taxon>
        <taxon>Pentapetalae</taxon>
        <taxon>rosids</taxon>
        <taxon>fabids</taxon>
        <taxon>Fabales</taxon>
        <taxon>Fabaceae</taxon>
        <taxon>Caesalpinioideae</taxon>
        <taxon>Cassia clade</taxon>
        <taxon>Senna</taxon>
    </lineage>
</organism>
<feature type="compositionally biased region" description="Acidic residues" evidence="1">
    <location>
        <begin position="76"/>
        <end position="89"/>
    </location>
</feature>
<comment type="caution">
    <text evidence="2">The sequence shown here is derived from an EMBL/GenBank/DDBJ whole genome shotgun (WGS) entry which is preliminary data.</text>
</comment>
<dbReference type="PANTHER" id="PTHR35218:SF9">
    <property type="entry name" value="ENDONUCLEASE_EXONUCLEASE_PHOSPHATASE DOMAIN-CONTAINING PROTEIN"/>
    <property type="match status" value="1"/>
</dbReference>
<evidence type="ECO:0000313" key="2">
    <source>
        <dbReference type="EMBL" id="KAF7807400.1"/>
    </source>
</evidence>
<accession>A0A834SMR8</accession>
<dbReference type="OrthoDB" id="1720282at2759"/>
<dbReference type="PANTHER" id="PTHR35218">
    <property type="entry name" value="RNASE H DOMAIN-CONTAINING PROTEIN"/>
    <property type="match status" value="1"/>
</dbReference>
<dbReference type="AlphaFoldDB" id="A0A834SMR8"/>
<dbReference type="Proteomes" id="UP000634136">
    <property type="component" value="Unassembled WGS sequence"/>
</dbReference>
<gene>
    <name evidence="2" type="ORF">G2W53_039561</name>
</gene>